<proteinExistence type="inferred from homology"/>
<keyword evidence="3" id="KW-0274">FAD</keyword>
<comment type="similarity">
    <text evidence="4">Belongs to the oxidoreductase MdaB family.</text>
</comment>
<dbReference type="RefSeq" id="WP_038278409.1">
    <property type="nucleotide sequence ID" value="NZ_AP018933.1"/>
</dbReference>
<comment type="cofactor">
    <cofactor evidence="1">
        <name>FAD</name>
        <dbReference type="ChEBI" id="CHEBI:57692"/>
    </cofactor>
</comment>
<evidence type="ECO:0000313" key="6">
    <source>
        <dbReference type="EMBL" id="BBG29835.1"/>
    </source>
</evidence>
<dbReference type="OrthoDB" id="9798454at2"/>
<protein>
    <submittedName>
        <fullName evidence="6">Putative NADPH-quinone reductase</fullName>
    </submittedName>
</protein>
<gene>
    <name evidence="6" type="ORF">ZBT109_1074</name>
</gene>
<dbReference type="SUPFAM" id="SSF52218">
    <property type="entry name" value="Flavoproteins"/>
    <property type="match status" value="1"/>
</dbReference>
<evidence type="ECO:0000313" key="7">
    <source>
        <dbReference type="Proteomes" id="UP000267342"/>
    </source>
</evidence>
<dbReference type="PANTHER" id="PTHR46305:SF3">
    <property type="entry name" value="NADPH:QUINONE OXIDOREDUCTASE MDAB"/>
    <property type="match status" value="1"/>
</dbReference>
<evidence type="ECO:0000256" key="2">
    <source>
        <dbReference type="ARBA" id="ARBA00022630"/>
    </source>
</evidence>
<dbReference type="InterPro" id="IPR003680">
    <property type="entry name" value="Flavodoxin_fold"/>
</dbReference>
<dbReference type="EMBL" id="AP018933">
    <property type="protein sequence ID" value="BBG29835.1"/>
    <property type="molecule type" value="Genomic_DNA"/>
</dbReference>
<dbReference type="AlphaFoldDB" id="A0A348HDY3"/>
<name>A0A348HDY3_9GAMM</name>
<dbReference type="Pfam" id="PF02525">
    <property type="entry name" value="Flavodoxin_2"/>
    <property type="match status" value="1"/>
</dbReference>
<dbReference type="InterPro" id="IPR052397">
    <property type="entry name" value="NADPH-QR_MdaB"/>
</dbReference>
<evidence type="ECO:0000256" key="1">
    <source>
        <dbReference type="ARBA" id="ARBA00001974"/>
    </source>
</evidence>
<evidence type="ECO:0000256" key="4">
    <source>
        <dbReference type="ARBA" id="ARBA00037981"/>
    </source>
</evidence>
<dbReference type="STRING" id="1123510.GCA_000620025_02297"/>
<organism evidence="6 7">
    <name type="scientific">Zymobacter palmae</name>
    <dbReference type="NCBI Taxonomy" id="33074"/>
    <lineage>
        <taxon>Bacteria</taxon>
        <taxon>Pseudomonadati</taxon>
        <taxon>Pseudomonadota</taxon>
        <taxon>Gammaproteobacteria</taxon>
        <taxon>Oceanospirillales</taxon>
        <taxon>Halomonadaceae</taxon>
        <taxon>Zymobacter group</taxon>
        <taxon>Zymobacter</taxon>
    </lineage>
</organism>
<evidence type="ECO:0000256" key="3">
    <source>
        <dbReference type="ARBA" id="ARBA00022827"/>
    </source>
</evidence>
<keyword evidence="7" id="KW-1185">Reference proteome</keyword>
<keyword evidence="2" id="KW-0285">Flavoprotein</keyword>
<evidence type="ECO:0000259" key="5">
    <source>
        <dbReference type="Pfam" id="PF02525"/>
    </source>
</evidence>
<accession>A0A348HDY3</accession>
<feature type="domain" description="Flavodoxin-like fold" evidence="5">
    <location>
        <begin position="4"/>
        <end position="188"/>
    </location>
</feature>
<dbReference type="Proteomes" id="UP000267342">
    <property type="component" value="Chromosome"/>
</dbReference>
<dbReference type="KEGG" id="zpl:ZBT109_1074"/>
<reference evidence="6 7" key="1">
    <citation type="submission" date="2018-09" db="EMBL/GenBank/DDBJ databases">
        <title>Zymobacter palmae IAM14233 (=T109) whole genome analysis.</title>
        <authorList>
            <person name="Yanase H."/>
        </authorList>
    </citation>
    <scope>NUCLEOTIDE SEQUENCE [LARGE SCALE GENOMIC DNA]</scope>
    <source>
        <strain evidence="6 7">IAM14233</strain>
    </source>
</reference>
<dbReference type="PANTHER" id="PTHR46305">
    <property type="match status" value="1"/>
</dbReference>
<dbReference type="InterPro" id="IPR029039">
    <property type="entry name" value="Flavoprotein-like_sf"/>
</dbReference>
<sequence length="198" mass="22993">MSRKILLINGKKSFAHSHGRYNDTMHDTALFFLTGQNHQIKTTFIDDGYDAEEEVEKWLWADTIIYQMPCWWMGIPWIVKRYIDEVFTEGHGRLYANDGRSRSAPERHYGSGGLIQGKQYMISVTWNAPESAFTDPDDFFEGKGLDAVYYSFHKAHEFLGMTHLPSFICNDVIKEPNPERDVERYTEHLRTVFSSPNA</sequence>
<dbReference type="Gene3D" id="3.40.50.360">
    <property type="match status" value="1"/>
</dbReference>